<dbReference type="SUPFAM" id="SSF56349">
    <property type="entry name" value="DNA breaking-rejoining enzymes"/>
    <property type="match status" value="1"/>
</dbReference>
<dbReference type="AlphaFoldDB" id="A0A174GZC9"/>
<organism evidence="1 2">
    <name type="scientific">Faecalicatena contorta</name>
    <dbReference type="NCBI Taxonomy" id="39482"/>
    <lineage>
        <taxon>Bacteria</taxon>
        <taxon>Bacillati</taxon>
        <taxon>Bacillota</taxon>
        <taxon>Clostridia</taxon>
        <taxon>Lachnospirales</taxon>
        <taxon>Lachnospiraceae</taxon>
        <taxon>Faecalicatena</taxon>
    </lineage>
</organism>
<evidence type="ECO:0000313" key="1">
    <source>
        <dbReference type="EMBL" id="CUO66190.1"/>
    </source>
</evidence>
<reference evidence="1 2" key="1">
    <citation type="submission" date="2015-09" db="EMBL/GenBank/DDBJ databases">
        <authorList>
            <consortium name="Pathogen Informatics"/>
        </authorList>
    </citation>
    <scope>NUCLEOTIDE SEQUENCE [LARGE SCALE GENOMIC DNA]</scope>
    <source>
        <strain evidence="1 2">2789STDY5834876</strain>
    </source>
</reference>
<dbReference type="InterPro" id="IPR011010">
    <property type="entry name" value="DNA_brk_join_enz"/>
</dbReference>
<dbReference type="GO" id="GO:0003677">
    <property type="term" value="F:DNA binding"/>
    <property type="evidence" value="ECO:0007669"/>
    <property type="project" value="InterPro"/>
</dbReference>
<dbReference type="Proteomes" id="UP000095544">
    <property type="component" value="Unassembled WGS sequence"/>
</dbReference>
<protein>
    <recommendedName>
        <fullName evidence="3">Tyr recombinase domain-containing protein</fullName>
    </recommendedName>
</protein>
<proteinExistence type="predicted"/>
<evidence type="ECO:0008006" key="3">
    <source>
        <dbReference type="Google" id="ProtNLM"/>
    </source>
</evidence>
<gene>
    <name evidence="1" type="ORF">ERS852491_02888</name>
</gene>
<sequence length="82" mass="9442">MVTNIEELVALCDEDFSEDDLMYIRDLLGHSTMMTIEFYARTDAKLKRKAIEAAGKEILPLEDAVWDTDANLKAWLTSFNKR</sequence>
<dbReference type="RefSeq" id="WP_055153820.1">
    <property type="nucleotide sequence ID" value="NZ_CYZU01000027.1"/>
</dbReference>
<evidence type="ECO:0000313" key="2">
    <source>
        <dbReference type="Proteomes" id="UP000095544"/>
    </source>
</evidence>
<accession>A0A174GZC9</accession>
<dbReference type="STRING" id="39482.ERS852491_02888"/>
<dbReference type="EMBL" id="CYZU01000027">
    <property type="protein sequence ID" value="CUO66190.1"/>
    <property type="molecule type" value="Genomic_DNA"/>
</dbReference>
<name>A0A174GZC9_9FIRM</name>